<dbReference type="RefSeq" id="WP_126408477.1">
    <property type="nucleotide sequence ID" value="NZ_RXNT01000006.1"/>
</dbReference>
<dbReference type="NCBIfam" id="TIGR02898">
    <property type="entry name" value="spore_YhcN_YlaJ"/>
    <property type="match status" value="1"/>
</dbReference>
<accession>A0A3S0RMZ0</accession>
<evidence type="ECO:0000256" key="2">
    <source>
        <dbReference type="SAM" id="SignalP"/>
    </source>
</evidence>
<evidence type="ECO:0000313" key="4">
    <source>
        <dbReference type="Proteomes" id="UP000271374"/>
    </source>
</evidence>
<dbReference type="InterPro" id="IPR019076">
    <property type="entry name" value="Spore_lipoprot_YhcN/YlaJ-like"/>
</dbReference>
<dbReference type="OrthoDB" id="2381329at2"/>
<keyword evidence="3" id="KW-0449">Lipoprotein</keyword>
<feature type="compositionally biased region" description="Basic and acidic residues" evidence="1">
    <location>
        <begin position="165"/>
        <end position="200"/>
    </location>
</feature>
<dbReference type="Proteomes" id="UP000271374">
    <property type="component" value="Unassembled WGS sequence"/>
</dbReference>
<evidence type="ECO:0000256" key="1">
    <source>
        <dbReference type="SAM" id="MobiDB-lite"/>
    </source>
</evidence>
<feature type="signal peptide" evidence="2">
    <location>
        <begin position="1"/>
        <end position="24"/>
    </location>
</feature>
<protein>
    <submittedName>
        <fullName evidence="3">YhcN/YlaJ family sporulation lipoprotein</fullName>
    </submittedName>
</protein>
<keyword evidence="2" id="KW-0732">Signal</keyword>
<comment type="caution">
    <text evidence="3">The sequence shown here is derived from an EMBL/GenBank/DDBJ whole genome shotgun (WGS) entry which is preliminary data.</text>
</comment>
<dbReference type="AlphaFoldDB" id="A0A3S0RMZ0"/>
<dbReference type="EMBL" id="RXNT01000006">
    <property type="protein sequence ID" value="RTR32406.1"/>
    <property type="molecule type" value="Genomic_DNA"/>
</dbReference>
<dbReference type="InterPro" id="IPR014247">
    <property type="entry name" value="Spore_lipoprot_YhcN/YlaJ"/>
</dbReference>
<feature type="chain" id="PRO_5018661858" evidence="2">
    <location>
        <begin position="25"/>
        <end position="200"/>
    </location>
</feature>
<dbReference type="Pfam" id="PF09580">
    <property type="entry name" value="Spore_YhcN_YlaJ"/>
    <property type="match status" value="1"/>
</dbReference>
<dbReference type="GO" id="GO:0030435">
    <property type="term" value="P:sporulation resulting in formation of a cellular spore"/>
    <property type="evidence" value="ECO:0007669"/>
    <property type="project" value="InterPro"/>
</dbReference>
<keyword evidence="4" id="KW-1185">Reference proteome</keyword>
<organism evidence="3 4">
    <name type="scientific">Bacillus yapensis</name>
    <dbReference type="NCBI Taxonomy" id="2492960"/>
    <lineage>
        <taxon>Bacteria</taxon>
        <taxon>Bacillati</taxon>
        <taxon>Bacillota</taxon>
        <taxon>Bacilli</taxon>
        <taxon>Bacillales</taxon>
        <taxon>Bacillaceae</taxon>
        <taxon>Bacillus</taxon>
    </lineage>
</organism>
<name>A0A3S0RMZ0_9BACI</name>
<dbReference type="PROSITE" id="PS51257">
    <property type="entry name" value="PROKAR_LIPOPROTEIN"/>
    <property type="match status" value="1"/>
</dbReference>
<feature type="region of interest" description="Disordered" evidence="1">
    <location>
        <begin position="164"/>
        <end position="200"/>
    </location>
</feature>
<evidence type="ECO:0000313" key="3">
    <source>
        <dbReference type="EMBL" id="RTR32406.1"/>
    </source>
</evidence>
<reference evidence="3 4" key="1">
    <citation type="submission" date="2018-12" db="EMBL/GenBank/DDBJ databases">
        <title>Bacillus yapensis draft genome sequence.</title>
        <authorList>
            <person name="Yu L."/>
            <person name="Xu X."/>
            <person name="Tang X."/>
        </authorList>
    </citation>
    <scope>NUCLEOTIDE SEQUENCE [LARGE SCALE GENOMIC DNA]</scope>
    <source>
        <strain evidence="3 4">XXST-01</strain>
    </source>
</reference>
<sequence length="200" mass="21852">MKKGIIFILLLALIAGCGANNNNAHEGNNNQDNKPLNVKNTTIQNVGRQTGQEISEHLVDLATSIPNVNDATAVVLGRYAIVGIDVKENIERSEVGAIKYSVAESLKHDPHGARAVVVADPDMTARIREIGDDIRNGEPIQGIINELADISGRLMPEVPADIIDPDAKKNQVDEQKEKLNNSETKQIEKEQNDQSNHHMD</sequence>
<proteinExistence type="predicted"/>
<gene>
    <name evidence="3" type="ORF">EKG37_09590</name>
</gene>